<dbReference type="Gene3D" id="3.30.40.10">
    <property type="entry name" value="Zinc/RING finger domain, C3HC4 (zinc finger)"/>
    <property type="match status" value="1"/>
</dbReference>
<dbReference type="GO" id="GO:0008270">
    <property type="term" value="F:zinc ion binding"/>
    <property type="evidence" value="ECO:0007669"/>
    <property type="project" value="UniProtKB-KW"/>
</dbReference>
<gene>
    <name evidence="7" type="ORF">SORBI_3008G028900</name>
</gene>
<feature type="region of interest" description="Disordered" evidence="5">
    <location>
        <begin position="1"/>
        <end position="92"/>
    </location>
</feature>
<dbReference type="InParanoid" id="A0A1Z5R4H3"/>
<sequence>MMPHEPAGRSTQESVRAKPREPPAAMSDTSSSPPPEQVLLLPTDRSSSSSSSDDSHDGDDDSDLVIAIATHRQTYGEEEEAGQRRRAGRGRSPIMAMPPAPALFAPWVVVRGGGVTPAPAASIEALPTVEVSEPGAVCAICKDDLPLAAAARRLPCGHLYHSSCIVPWLEVHNSCPICRCRLPSENTGPAAGEVPPAPASEQDPPPAAAGTDLQVPAQAVSGEGEETIIVPSV</sequence>
<dbReference type="PANTHER" id="PTHR15710:SF230">
    <property type="entry name" value="OS08G0464400 PROTEIN"/>
    <property type="match status" value="1"/>
</dbReference>
<dbReference type="SMART" id="SM00184">
    <property type="entry name" value="RING"/>
    <property type="match status" value="1"/>
</dbReference>
<evidence type="ECO:0000313" key="8">
    <source>
        <dbReference type="Proteomes" id="UP000000768"/>
    </source>
</evidence>
<keyword evidence="1" id="KW-0479">Metal-binding</keyword>
<evidence type="ECO:0000256" key="1">
    <source>
        <dbReference type="ARBA" id="ARBA00022723"/>
    </source>
</evidence>
<accession>A0A1Z5R4H3</accession>
<dbReference type="GO" id="GO:0061630">
    <property type="term" value="F:ubiquitin protein ligase activity"/>
    <property type="evidence" value="ECO:0000318"/>
    <property type="project" value="GO_Central"/>
</dbReference>
<dbReference type="Gramene" id="OQU78674">
    <property type="protein sequence ID" value="OQU78674"/>
    <property type="gene ID" value="SORBI_3008G028900"/>
</dbReference>
<evidence type="ECO:0000259" key="6">
    <source>
        <dbReference type="PROSITE" id="PS50089"/>
    </source>
</evidence>
<evidence type="ECO:0000256" key="2">
    <source>
        <dbReference type="ARBA" id="ARBA00022771"/>
    </source>
</evidence>
<name>A0A1Z5R4H3_SORBI</name>
<organism evidence="7 8">
    <name type="scientific">Sorghum bicolor</name>
    <name type="common">Sorghum</name>
    <name type="synonym">Sorghum vulgare</name>
    <dbReference type="NCBI Taxonomy" id="4558"/>
    <lineage>
        <taxon>Eukaryota</taxon>
        <taxon>Viridiplantae</taxon>
        <taxon>Streptophyta</taxon>
        <taxon>Embryophyta</taxon>
        <taxon>Tracheophyta</taxon>
        <taxon>Spermatophyta</taxon>
        <taxon>Magnoliopsida</taxon>
        <taxon>Liliopsida</taxon>
        <taxon>Poales</taxon>
        <taxon>Poaceae</taxon>
        <taxon>PACMAD clade</taxon>
        <taxon>Panicoideae</taxon>
        <taxon>Andropogonodae</taxon>
        <taxon>Andropogoneae</taxon>
        <taxon>Sorghinae</taxon>
        <taxon>Sorghum</taxon>
    </lineage>
</organism>
<evidence type="ECO:0000256" key="5">
    <source>
        <dbReference type="SAM" id="MobiDB-lite"/>
    </source>
</evidence>
<dbReference type="EMBL" id="CM000767">
    <property type="protein sequence ID" value="OQU78674.1"/>
    <property type="molecule type" value="Genomic_DNA"/>
</dbReference>
<evidence type="ECO:0000256" key="4">
    <source>
        <dbReference type="PROSITE-ProRule" id="PRU00175"/>
    </source>
</evidence>
<dbReference type="GO" id="GO:0005737">
    <property type="term" value="C:cytoplasm"/>
    <property type="evidence" value="ECO:0000318"/>
    <property type="project" value="GO_Central"/>
</dbReference>
<dbReference type="Proteomes" id="UP000000768">
    <property type="component" value="Chromosome 8"/>
</dbReference>
<dbReference type="OrthoDB" id="8062037at2759"/>
<proteinExistence type="predicted"/>
<feature type="compositionally biased region" description="Pro residues" evidence="5">
    <location>
        <begin position="195"/>
        <end position="207"/>
    </location>
</feature>
<dbReference type="OMA" id="RSPIMAM"/>
<dbReference type="InterPro" id="IPR013083">
    <property type="entry name" value="Znf_RING/FYVE/PHD"/>
</dbReference>
<dbReference type="AlphaFoldDB" id="A0A1Z5R4H3"/>
<dbReference type="PANTHER" id="PTHR15710">
    <property type="entry name" value="E3 UBIQUITIN-PROTEIN LIGASE PRAJA"/>
    <property type="match status" value="1"/>
</dbReference>
<keyword evidence="3" id="KW-0862">Zinc</keyword>
<dbReference type="SUPFAM" id="SSF57850">
    <property type="entry name" value="RING/U-box"/>
    <property type="match status" value="1"/>
</dbReference>
<keyword evidence="8" id="KW-1185">Reference proteome</keyword>
<keyword evidence="2 4" id="KW-0863">Zinc-finger</keyword>
<evidence type="ECO:0000256" key="3">
    <source>
        <dbReference type="ARBA" id="ARBA00022833"/>
    </source>
</evidence>
<reference evidence="7 8" key="1">
    <citation type="journal article" date="2009" name="Nature">
        <title>The Sorghum bicolor genome and the diversification of grasses.</title>
        <authorList>
            <person name="Paterson A.H."/>
            <person name="Bowers J.E."/>
            <person name="Bruggmann R."/>
            <person name="Dubchak I."/>
            <person name="Grimwood J."/>
            <person name="Gundlach H."/>
            <person name="Haberer G."/>
            <person name="Hellsten U."/>
            <person name="Mitros T."/>
            <person name="Poliakov A."/>
            <person name="Schmutz J."/>
            <person name="Spannagl M."/>
            <person name="Tang H."/>
            <person name="Wang X."/>
            <person name="Wicker T."/>
            <person name="Bharti A.K."/>
            <person name="Chapman J."/>
            <person name="Feltus F.A."/>
            <person name="Gowik U."/>
            <person name="Grigoriev I.V."/>
            <person name="Lyons E."/>
            <person name="Maher C.A."/>
            <person name="Martis M."/>
            <person name="Narechania A."/>
            <person name="Otillar R.P."/>
            <person name="Penning B.W."/>
            <person name="Salamov A.A."/>
            <person name="Wang Y."/>
            <person name="Zhang L."/>
            <person name="Carpita N.C."/>
            <person name="Freeling M."/>
            <person name="Gingle A.R."/>
            <person name="Hash C.T."/>
            <person name="Keller B."/>
            <person name="Klein P."/>
            <person name="Kresovich S."/>
            <person name="McCann M.C."/>
            <person name="Ming R."/>
            <person name="Peterson D.G."/>
            <person name="Mehboob-ur-Rahman"/>
            <person name="Ware D."/>
            <person name="Westhoff P."/>
            <person name="Mayer K.F."/>
            <person name="Messing J."/>
            <person name="Rokhsar D.S."/>
        </authorList>
    </citation>
    <scope>NUCLEOTIDE SEQUENCE [LARGE SCALE GENOMIC DNA]</scope>
    <source>
        <strain evidence="8">cv. BTx623</strain>
    </source>
</reference>
<dbReference type="Pfam" id="PF13639">
    <property type="entry name" value="zf-RING_2"/>
    <property type="match status" value="1"/>
</dbReference>
<dbReference type="InterPro" id="IPR001841">
    <property type="entry name" value="Znf_RING"/>
</dbReference>
<dbReference type="PROSITE" id="PS50089">
    <property type="entry name" value="ZF_RING_2"/>
    <property type="match status" value="1"/>
</dbReference>
<feature type="domain" description="RING-type" evidence="6">
    <location>
        <begin position="138"/>
        <end position="179"/>
    </location>
</feature>
<dbReference type="eggNOG" id="KOG0800">
    <property type="taxonomic scope" value="Eukaryota"/>
</dbReference>
<reference evidence="8" key="2">
    <citation type="journal article" date="2018" name="Plant J.">
        <title>The Sorghum bicolor reference genome: improved assembly, gene annotations, a transcriptome atlas, and signatures of genome organization.</title>
        <authorList>
            <person name="McCormick R.F."/>
            <person name="Truong S.K."/>
            <person name="Sreedasyam A."/>
            <person name="Jenkins J."/>
            <person name="Shu S."/>
            <person name="Sims D."/>
            <person name="Kennedy M."/>
            <person name="Amirebrahimi M."/>
            <person name="Weers B.D."/>
            <person name="McKinley B."/>
            <person name="Mattison A."/>
            <person name="Morishige D.T."/>
            <person name="Grimwood J."/>
            <person name="Schmutz J."/>
            <person name="Mullet J.E."/>
        </authorList>
    </citation>
    <scope>NUCLEOTIDE SEQUENCE [LARGE SCALE GENOMIC DNA]</scope>
    <source>
        <strain evidence="8">cv. BTx623</strain>
    </source>
</reference>
<protein>
    <recommendedName>
        <fullName evidence="6">RING-type domain-containing protein</fullName>
    </recommendedName>
</protein>
<feature type="region of interest" description="Disordered" evidence="5">
    <location>
        <begin position="188"/>
        <end position="233"/>
    </location>
</feature>
<evidence type="ECO:0000313" key="7">
    <source>
        <dbReference type="EMBL" id="OQU78674.1"/>
    </source>
</evidence>
<dbReference type="GO" id="GO:0016567">
    <property type="term" value="P:protein ubiquitination"/>
    <property type="evidence" value="ECO:0000318"/>
    <property type="project" value="GO_Central"/>
</dbReference>